<dbReference type="Gene3D" id="2.60.120.260">
    <property type="entry name" value="Galactose-binding domain-like"/>
    <property type="match status" value="2"/>
</dbReference>
<keyword evidence="10" id="KW-0106">Calcium</keyword>
<evidence type="ECO:0000256" key="8">
    <source>
        <dbReference type="ARBA" id="ARBA00022825"/>
    </source>
</evidence>
<comment type="subunit">
    <text evidence="14">Oligomer of disulfide-linked homodimers.</text>
</comment>
<organism evidence="16 17">
    <name type="scientific">Meganyctiphanes norvegica</name>
    <name type="common">Northern krill</name>
    <name type="synonym">Thysanopoda norvegica</name>
    <dbReference type="NCBI Taxonomy" id="48144"/>
    <lineage>
        <taxon>Eukaryota</taxon>
        <taxon>Metazoa</taxon>
        <taxon>Ecdysozoa</taxon>
        <taxon>Arthropoda</taxon>
        <taxon>Crustacea</taxon>
        <taxon>Multicrustacea</taxon>
        <taxon>Malacostraca</taxon>
        <taxon>Eumalacostraca</taxon>
        <taxon>Eucarida</taxon>
        <taxon>Euphausiacea</taxon>
        <taxon>Euphausiidae</taxon>
        <taxon>Meganyctiphanes</taxon>
    </lineage>
</organism>
<dbReference type="InterPro" id="IPR034968">
    <property type="entry name" value="Reelin"/>
</dbReference>
<feature type="non-terminal residue" evidence="16">
    <location>
        <position position="221"/>
    </location>
</feature>
<keyword evidence="6" id="KW-0479">Metal-binding</keyword>
<accession>A0AAV2RZU0</accession>
<keyword evidence="5" id="KW-0645">Protease</keyword>
<gene>
    <name evidence="16" type="ORF">MNOR_LOCUS29629</name>
</gene>
<comment type="similarity">
    <text evidence="12">Belongs to the reelin family.</text>
</comment>
<keyword evidence="9" id="KW-0862">Zinc</keyword>
<evidence type="ECO:0000256" key="5">
    <source>
        <dbReference type="ARBA" id="ARBA00022670"/>
    </source>
</evidence>
<sequence length="221" mass="24324">DGLNKEKFNKWAGSEISKFCGVLTGDALVFSQQGERMLVTRDMNLQNSGVVQFYLRFGCSLGEVPSSGEPLLLQFSNDGGITWSLIAELGEDSGIEGGRPHTQHLTIPLPEATKSSNATRLRWWQPSRNGTFNTPWAIDQIHISSTLFGLPSFNSEPDNIDWLLRPGSTLMEVCGVNYTSLQFNSNDGLRIAETPDIKIVDQSFIQFTISLGCKEVGTCFG</sequence>
<keyword evidence="11" id="KW-0130">Cell adhesion</keyword>
<evidence type="ECO:0000256" key="9">
    <source>
        <dbReference type="ARBA" id="ARBA00022833"/>
    </source>
</evidence>
<keyword evidence="7" id="KW-0378">Hydrolase</keyword>
<dbReference type="GO" id="GO:0001764">
    <property type="term" value="P:neuron migration"/>
    <property type="evidence" value="ECO:0007669"/>
    <property type="project" value="InterPro"/>
</dbReference>
<protein>
    <recommendedName>
        <fullName evidence="13">Reelin</fullName>
    </recommendedName>
</protein>
<dbReference type="AlphaFoldDB" id="A0AAV2RZU0"/>
<evidence type="ECO:0000256" key="10">
    <source>
        <dbReference type="ARBA" id="ARBA00022837"/>
    </source>
</evidence>
<dbReference type="GO" id="GO:0008236">
    <property type="term" value="F:serine-type peptidase activity"/>
    <property type="evidence" value="ECO:0007669"/>
    <property type="project" value="UniProtKB-KW"/>
</dbReference>
<evidence type="ECO:0000313" key="16">
    <source>
        <dbReference type="EMBL" id="CAL4145223.1"/>
    </source>
</evidence>
<evidence type="ECO:0000256" key="12">
    <source>
        <dbReference type="ARBA" id="ARBA00023773"/>
    </source>
</evidence>
<keyword evidence="4" id="KW-0272">Extracellular matrix</keyword>
<evidence type="ECO:0000256" key="6">
    <source>
        <dbReference type="ARBA" id="ARBA00022723"/>
    </source>
</evidence>
<keyword evidence="8" id="KW-0720">Serine protease</keyword>
<comment type="function">
    <text evidence="15">Extracellular matrix serine protease secreted by pioneer neurons that plays a role in layering of neurons in the cerebral cortex and cerebellum by coordinating cell positioning during neurodevelopment. Regulates microtubule function in neurons and neuronal migration. Binding to the extracellular domains of lipoprotein receptors VLDLR and LRP8/APOER2 induces tyrosine phosphorylation of DAB1 and modulation of TAU phosphorylation. Affects migration of sympathetic preganglionic neurons in the spinal cord, where it seems to act as a barrier to neuronal migration. Enzymatic activity is important for the modulation of cell adhesion.</text>
</comment>
<name>A0AAV2RZU0_MEGNR</name>
<evidence type="ECO:0000313" key="17">
    <source>
        <dbReference type="Proteomes" id="UP001497623"/>
    </source>
</evidence>
<dbReference type="GO" id="GO:0070325">
    <property type="term" value="F:lipoprotein particle receptor binding"/>
    <property type="evidence" value="ECO:0007669"/>
    <property type="project" value="InterPro"/>
</dbReference>
<dbReference type="GO" id="GO:0007417">
    <property type="term" value="P:central nervous system development"/>
    <property type="evidence" value="ECO:0007669"/>
    <property type="project" value="InterPro"/>
</dbReference>
<dbReference type="PANTHER" id="PTHR11841:SF1">
    <property type="entry name" value="REELIN"/>
    <property type="match status" value="1"/>
</dbReference>
<evidence type="ECO:0000256" key="13">
    <source>
        <dbReference type="ARBA" id="ARBA00023900"/>
    </source>
</evidence>
<feature type="non-terminal residue" evidence="16">
    <location>
        <position position="1"/>
    </location>
</feature>
<evidence type="ECO:0000256" key="14">
    <source>
        <dbReference type="ARBA" id="ARBA00044961"/>
    </source>
</evidence>
<evidence type="ECO:0000256" key="15">
    <source>
        <dbReference type="ARBA" id="ARBA00046064"/>
    </source>
</evidence>
<dbReference type="EMBL" id="CAXKWB010034694">
    <property type="protein sequence ID" value="CAL4145223.1"/>
    <property type="molecule type" value="Genomic_DNA"/>
</dbReference>
<dbReference type="Proteomes" id="UP001497623">
    <property type="component" value="Unassembled WGS sequence"/>
</dbReference>
<proteinExistence type="inferred from homology"/>
<keyword evidence="3" id="KW-0964">Secreted</keyword>
<evidence type="ECO:0000256" key="11">
    <source>
        <dbReference type="ARBA" id="ARBA00022889"/>
    </source>
</evidence>
<dbReference type="Pfam" id="PF21471">
    <property type="entry name" value="Reelin_subrepeat-B"/>
    <property type="match status" value="2"/>
</dbReference>
<dbReference type="GO" id="GO:0046872">
    <property type="term" value="F:metal ion binding"/>
    <property type="evidence" value="ECO:0007669"/>
    <property type="project" value="UniProtKB-KW"/>
</dbReference>
<keyword evidence="2" id="KW-0217">Developmental protein</keyword>
<evidence type="ECO:0000256" key="4">
    <source>
        <dbReference type="ARBA" id="ARBA00022530"/>
    </source>
</evidence>
<evidence type="ECO:0000256" key="3">
    <source>
        <dbReference type="ARBA" id="ARBA00022525"/>
    </source>
</evidence>
<comment type="caution">
    <text evidence="16">The sequence shown here is derived from an EMBL/GenBank/DDBJ whole genome shotgun (WGS) entry which is preliminary data.</text>
</comment>
<evidence type="ECO:0000256" key="2">
    <source>
        <dbReference type="ARBA" id="ARBA00022473"/>
    </source>
</evidence>
<dbReference type="GO" id="GO:0007155">
    <property type="term" value="P:cell adhesion"/>
    <property type="evidence" value="ECO:0007669"/>
    <property type="project" value="UniProtKB-KW"/>
</dbReference>
<dbReference type="GO" id="GO:0006508">
    <property type="term" value="P:proteolysis"/>
    <property type="evidence" value="ECO:0007669"/>
    <property type="project" value="UniProtKB-KW"/>
</dbReference>
<dbReference type="PANTHER" id="PTHR11841">
    <property type="entry name" value="REELIN"/>
    <property type="match status" value="1"/>
</dbReference>
<comment type="subcellular location">
    <subcellularLocation>
        <location evidence="1">Secreted</location>
        <location evidence="1">Extracellular space</location>
        <location evidence="1">Extracellular matrix</location>
    </subcellularLocation>
</comment>
<evidence type="ECO:0000256" key="7">
    <source>
        <dbReference type="ARBA" id="ARBA00022801"/>
    </source>
</evidence>
<evidence type="ECO:0000256" key="1">
    <source>
        <dbReference type="ARBA" id="ARBA00004498"/>
    </source>
</evidence>
<keyword evidence="17" id="KW-1185">Reference proteome</keyword>
<reference evidence="16 17" key="1">
    <citation type="submission" date="2024-05" db="EMBL/GenBank/DDBJ databases">
        <authorList>
            <person name="Wallberg A."/>
        </authorList>
    </citation>
    <scope>NUCLEOTIDE SEQUENCE [LARGE SCALE GENOMIC DNA]</scope>
</reference>
<dbReference type="InterPro" id="IPR049419">
    <property type="entry name" value="Reelin_subrepeat-B"/>
</dbReference>